<comment type="subcellular location">
    <subcellularLocation>
        <location evidence="5 6">Cell membrane</location>
        <topology evidence="5 6">Multi-pass membrane protein</topology>
    </subcellularLocation>
    <subcellularLocation>
        <location evidence="1">Membrane</location>
        <topology evidence="1">Multi-pass membrane protein</topology>
    </subcellularLocation>
</comment>
<gene>
    <name evidence="5 7" type="primary">nuoH</name>
    <name evidence="7" type="ORF">J0A66_01860</name>
</gene>
<organism evidence="7 8">
    <name type="scientific">Bowmanella dokdonensis</name>
    <dbReference type="NCBI Taxonomy" id="751969"/>
    <lineage>
        <taxon>Bacteria</taxon>
        <taxon>Pseudomonadati</taxon>
        <taxon>Pseudomonadota</taxon>
        <taxon>Gammaproteobacteria</taxon>
        <taxon>Alteromonadales</taxon>
        <taxon>Alteromonadaceae</taxon>
        <taxon>Bowmanella</taxon>
    </lineage>
</organism>
<dbReference type="PANTHER" id="PTHR11432">
    <property type="entry name" value="NADH DEHYDROGENASE SUBUNIT 1"/>
    <property type="match status" value="1"/>
</dbReference>
<dbReference type="Pfam" id="PF00146">
    <property type="entry name" value="NADHdh"/>
    <property type="match status" value="1"/>
</dbReference>
<keyword evidence="5" id="KW-1278">Translocase</keyword>
<keyword evidence="8" id="KW-1185">Reference proteome</keyword>
<keyword evidence="3 5" id="KW-1133">Transmembrane helix</keyword>
<keyword evidence="5" id="KW-0830">Ubiquinone</keyword>
<feature type="transmembrane region" description="Helical" evidence="5">
    <location>
        <begin position="178"/>
        <end position="197"/>
    </location>
</feature>
<keyword evidence="5" id="KW-1003">Cell membrane</keyword>
<comment type="subunit">
    <text evidence="5">NDH-1 is composed of 14 different subunits. Subunits NuoA, H, J, K, L, M, N constitute the membrane sector of the complex.</text>
</comment>
<dbReference type="HAMAP" id="MF_01350">
    <property type="entry name" value="NDH1_NuoH"/>
    <property type="match status" value="1"/>
</dbReference>
<keyword evidence="4 5" id="KW-0472">Membrane</keyword>
<sequence>MVEMELLFKISVLVLTLLPTAALLVWLERRLLGFWQERYGPNRVGPFGILQSLADLIKILFKHDWIPPFADKPLFVLAPLIGALAVMMSFVVVPLSPGWMISDSHIGLLFFLAMTSLAVYAVLLAGWSSNNKYALLGGMRAAAQTICYEVFMGIALLGVVILAGSFRLSDIVEAQQEWWFVIPQFVGFAIFMIAGIAESHRLPFDLPEAETELTGGFHTEYSGIKFALFFLGEYLGIMLISMMTTTLFLGGWLGPWLPPLVWFLLKTFVLICFFILLRASLPRPRYDQLLAFGWKWMLPLALVNLLVTAALKLSGGT</sequence>
<evidence type="ECO:0000313" key="8">
    <source>
        <dbReference type="Proteomes" id="UP000664654"/>
    </source>
</evidence>
<feature type="transmembrane region" description="Helical" evidence="5">
    <location>
        <begin position="260"/>
        <end position="277"/>
    </location>
</feature>
<keyword evidence="7" id="KW-0560">Oxidoreductase</keyword>
<feature type="transmembrane region" description="Helical" evidence="5">
    <location>
        <begin position="105"/>
        <end position="125"/>
    </location>
</feature>
<keyword evidence="5 6" id="KW-0520">NAD</keyword>
<accession>A0A939DK13</accession>
<dbReference type="InterPro" id="IPR001694">
    <property type="entry name" value="NADH_UbQ_OxRdtase_su1/FPO"/>
</dbReference>
<dbReference type="InterPro" id="IPR018086">
    <property type="entry name" value="NADH_UbQ_OxRdtase_su1_CS"/>
</dbReference>
<keyword evidence="5" id="KW-0874">Quinone</keyword>
<dbReference type="GO" id="GO:0016655">
    <property type="term" value="F:oxidoreductase activity, acting on NAD(P)H, quinone or similar compound as acceptor"/>
    <property type="evidence" value="ECO:0007669"/>
    <property type="project" value="UniProtKB-UniRule"/>
</dbReference>
<comment type="function">
    <text evidence="5">NDH-1 shuttles electrons from NADH, via FMN and iron-sulfur (Fe-S) centers, to quinones in the respiratory chain. The immediate electron acceptor for the enzyme in this species is believed to be ubiquinone. Couples the redox reaction to proton translocation (for every two electrons transferred, four hydrogen ions are translocated across the cytoplasmic membrane), and thus conserves the redox energy in a proton gradient. This subunit may bind ubiquinone.</text>
</comment>
<dbReference type="EMBL" id="JAFKCV010000001">
    <property type="protein sequence ID" value="MBN7823959.1"/>
    <property type="molecule type" value="Genomic_DNA"/>
</dbReference>
<dbReference type="GO" id="GO:0048038">
    <property type="term" value="F:quinone binding"/>
    <property type="evidence" value="ECO:0007669"/>
    <property type="project" value="UniProtKB-KW"/>
</dbReference>
<dbReference type="Proteomes" id="UP000664654">
    <property type="component" value="Unassembled WGS sequence"/>
</dbReference>
<evidence type="ECO:0000256" key="2">
    <source>
        <dbReference type="ARBA" id="ARBA00022692"/>
    </source>
</evidence>
<dbReference type="AlphaFoldDB" id="A0A939DK13"/>
<feature type="transmembrane region" description="Helical" evidence="5">
    <location>
        <begin position="289"/>
        <end position="311"/>
    </location>
</feature>
<feature type="transmembrane region" description="Helical" evidence="5">
    <location>
        <begin position="6"/>
        <end position="27"/>
    </location>
</feature>
<evidence type="ECO:0000256" key="6">
    <source>
        <dbReference type="RuleBase" id="RU000471"/>
    </source>
</evidence>
<protein>
    <recommendedName>
        <fullName evidence="5">NADH-quinone oxidoreductase subunit H</fullName>
        <ecNumber evidence="5">7.1.1.-</ecNumber>
    </recommendedName>
    <alternativeName>
        <fullName evidence="5">NADH dehydrogenase I subunit H</fullName>
    </alternativeName>
    <alternativeName>
        <fullName evidence="5">NDH-1 subunit H</fullName>
    </alternativeName>
</protein>
<comment type="similarity">
    <text evidence="5 6">Belongs to the complex I subunit 1 family.</text>
</comment>
<evidence type="ECO:0000256" key="3">
    <source>
        <dbReference type="ARBA" id="ARBA00022989"/>
    </source>
</evidence>
<dbReference type="RefSeq" id="WP_206572062.1">
    <property type="nucleotide sequence ID" value="NZ_JAFKCV010000001.1"/>
</dbReference>
<dbReference type="NCBIfam" id="NF004741">
    <property type="entry name" value="PRK06076.1-2"/>
    <property type="match status" value="1"/>
</dbReference>
<dbReference type="EC" id="7.1.1.-" evidence="5"/>
<evidence type="ECO:0000256" key="4">
    <source>
        <dbReference type="ARBA" id="ARBA00023136"/>
    </source>
</evidence>
<evidence type="ECO:0000313" key="7">
    <source>
        <dbReference type="EMBL" id="MBN7823959.1"/>
    </source>
</evidence>
<dbReference type="GO" id="GO:0003954">
    <property type="term" value="F:NADH dehydrogenase activity"/>
    <property type="evidence" value="ECO:0007669"/>
    <property type="project" value="TreeGrafter"/>
</dbReference>
<proteinExistence type="inferred from homology"/>
<dbReference type="GO" id="GO:0009060">
    <property type="term" value="P:aerobic respiration"/>
    <property type="evidence" value="ECO:0007669"/>
    <property type="project" value="TreeGrafter"/>
</dbReference>
<evidence type="ECO:0000256" key="1">
    <source>
        <dbReference type="ARBA" id="ARBA00004141"/>
    </source>
</evidence>
<dbReference type="PROSITE" id="PS00668">
    <property type="entry name" value="COMPLEX1_ND1_2"/>
    <property type="match status" value="1"/>
</dbReference>
<dbReference type="PANTHER" id="PTHR11432:SF3">
    <property type="entry name" value="NADH-UBIQUINONE OXIDOREDUCTASE CHAIN 1"/>
    <property type="match status" value="1"/>
</dbReference>
<evidence type="ECO:0000256" key="5">
    <source>
        <dbReference type="HAMAP-Rule" id="MF_01350"/>
    </source>
</evidence>
<feature type="transmembrane region" description="Helical" evidence="5">
    <location>
        <begin position="146"/>
        <end position="166"/>
    </location>
</feature>
<reference evidence="7" key="1">
    <citation type="submission" date="2021-03" db="EMBL/GenBank/DDBJ databases">
        <title>novel species isolated from a fishpond in China.</title>
        <authorList>
            <person name="Lu H."/>
            <person name="Cai Z."/>
        </authorList>
    </citation>
    <scope>NUCLEOTIDE SEQUENCE</scope>
    <source>
        <strain evidence="7">JCM 30855</strain>
    </source>
</reference>
<name>A0A939DK13_9ALTE</name>
<comment type="caution">
    <text evidence="7">The sequence shown here is derived from an EMBL/GenBank/DDBJ whole genome shotgun (WGS) entry which is preliminary data.</text>
</comment>
<feature type="transmembrane region" description="Helical" evidence="5">
    <location>
        <begin position="234"/>
        <end position="254"/>
    </location>
</feature>
<dbReference type="NCBIfam" id="NF004740">
    <property type="entry name" value="PRK06076.1-1"/>
    <property type="match status" value="1"/>
</dbReference>
<keyword evidence="2 5" id="KW-0812">Transmembrane</keyword>
<comment type="catalytic activity">
    <reaction evidence="5">
        <text>a quinone + NADH + 5 H(+)(in) = a quinol + NAD(+) + 4 H(+)(out)</text>
        <dbReference type="Rhea" id="RHEA:57888"/>
        <dbReference type="ChEBI" id="CHEBI:15378"/>
        <dbReference type="ChEBI" id="CHEBI:24646"/>
        <dbReference type="ChEBI" id="CHEBI:57540"/>
        <dbReference type="ChEBI" id="CHEBI:57945"/>
        <dbReference type="ChEBI" id="CHEBI:132124"/>
    </reaction>
</comment>
<dbReference type="GO" id="GO:0005886">
    <property type="term" value="C:plasma membrane"/>
    <property type="evidence" value="ECO:0007669"/>
    <property type="project" value="UniProtKB-SubCell"/>
</dbReference>
<feature type="transmembrane region" description="Helical" evidence="5">
    <location>
        <begin position="74"/>
        <end position="93"/>
    </location>
</feature>